<dbReference type="PANTHER" id="PTHR43420:SF44">
    <property type="entry name" value="ACETYLTRANSFERASE YPEA"/>
    <property type="match status" value="1"/>
</dbReference>
<proteinExistence type="inferred from homology"/>
<dbReference type="Pfam" id="PF00583">
    <property type="entry name" value="Acetyltransf_1"/>
    <property type="match status" value="1"/>
</dbReference>
<dbReference type="KEGG" id="jeh:EJN90_07895"/>
<dbReference type="GO" id="GO:0008080">
    <property type="term" value="F:N-acetyltransferase activity"/>
    <property type="evidence" value="ECO:0007669"/>
    <property type="project" value="InterPro"/>
</dbReference>
<dbReference type="AlphaFoldDB" id="A0A3Q9BMN9"/>
<dbReference type="NCBIfam" id="TIGR01575">
    <property type="entry name" value="rimI"/>
    <property type="match status" value="1"/>
</dbReference>
<accession>A0A3Q9BMN9</accession>
<comment type="similarity">
    <text evidence="1">Belongs to the acetyltransferase family. RimI subfamily.</text>
</comment>
<keyword evidence="3 6" id="KW-0808">Transferase</keyword>
<dbReference type="CDD" id="cd04301">
    <property type="entry name" value="NAT_SF"/>
    <property type="match status" value="1"/>
</dbReference>
<evidence type="ECO:0000256" key="3">
    <source>
        <dbReference type="ARBA" id="ARBA00022679"/>
    </source>
</evidence>
<dbReference type="Gene3D" id="3.40.630.30">
    <property type="match status" value="1"/>
</dbReference>
<dbReference type="InterPro" id="IPR006464">
    <property type="entry name" value="AcTrfase_RimI/Ard1"/>
</dbReference>
<gene>
    <name evidence="6" type="primary">rimI</name>
    <name evidence="6" type="ORF">EJN90_07895</name>
</gene>
<dbReference type="SUPFAM" id="SSF55729">
    <property type="entry name" value="Acyl-CoA N-acyltransferases (Nat)"/>
    <property type="match status" value="1"/>
</dbReference>
<evidence type="ECO:0000256" key="1">
    <source>
        <dbReference type="ARBA" id="ARBA00005395"/>
    </source>
</evidence>
<evidence type="ECO:0000259" key="5">
    <source>
        <dbReference type="PROSITE" id="PS51186"/>
    </source>
</evidence>
<feature type="domain" description="N-acetyltransferase" evidence="5">
    <location>
        <begin position="64"/>
        <end position="211"/>
    </location>
</feature>
<protein>
    <submittedName>
        <fullName evidence="6">Ribosomal-protein-alanine N-acetyltransferase</fullName>
    </submittedName>
</protein>
<name>A0A3Q9BMN9_9LACT</name>
<evidence type="ECO:0000256" key="4">
    <source>
        <dbReference type="ARBA" id="ARBA00023315"/>
    </source>
</evidence>
<dbReference type="Proteomes" id="UP000273326">
    <property type="component" value="Chromosome"/>
</dbReference>
<keyword evidence="4" id="KW-0012">Acyltransferase</keyword>
<reference evidence="7" key="1">
    <citation type="submission" date="2018-12" db="EMBL/GenBank/DDBJ databases">
        <title>Complete genome sequencing of Jeotgalibaca sp. H21T32.</title>
        <authorList>
            <person name="Bae J.-W."/>
            <person name="Lee S.-Y."/>
        </authorList>
    </citation>
    <scope>NUCLEOTIDE SEQUENCE [LARGE SCALE GENOMIC DNA]</scope>
    <source>
        <strain evidence="7">H21T32</strain>
    </source>
</reference>
<dbReference type="InterPro" id="IPR050680">
    <property type="entry name" value="YpeA/RimI_acetyltransf"/>
</dbReference>
<dbReference type="InterPro" id="IPR016181">
    <property type="entry name" value="Acyl_CoA_acyltransferase"/>
</dbReference>
<evidence type="ECO:0000256" key="2">
    <source>
        <dbReference type="ARBA" id="ARBA00022490"/>
    </source>
</evidence>
<dbReference type="PROSITE" id="PS51186">
    <property type="entry name" value="GNAT"/>
    <property type="match status" value="1"/>
</dbReference>
<evidence type="ECO:0000313" key="6">
    <source>
        <dbReference type="EMBL" id="AZP04560.1"/>
    </source>
</evidence>
<keyword evidence="2" id="KW-0963">Cytoplasm</keyword>
<dbReference type="PANTHER" id="PTHR43420">
    <property type="entry name" value="ACETYLTRANSFERASE"/>
    <property type="match status" value="1"/>
</dbReference>
<dbReference type="OrthoDB" id="9794566at2"/>
<dbReference type="EMBL" id="CP034465">
    <property type="protein sequence ID" value="AZP04560.1"/>
    <property type="molecule type" value="Genomic_DNA"/>
</dbReference>
<keyword evidence="7" id="KW-1185">Reference proteome</keyword>
<dbReference type="InterPro" id="IPR000182">
    <property type="entry name" value="GNAT_dom"/>
</dbReference>
<organism evidence="6 7">
    <name type="scientific">Jeotgalibaca ciconiae</name>
    <dbReference type="NCBI Taxonomy" id="2496265"/>
    <lineage>
        <taxon>Bacteria</taxon>
        <taxon>Bacillati</taxon>
        <taxon>Bacillota</taxon>
        <taxon>Bacilli</taxon>
        <taxon>Lactobacillales</taxon>
        <taxon>Carnobacteriaceae</taxon>
        <taxon>Jeotgalibaca</taxon>
    </lineage>
</organism>
<sequence length="220" mass="25239">MKKTGKKLIKNHERVSTLKELINQFQSFVETIQNEIVHPQKSLYLSSRVDYLPETFIVNDGTKVHLEIGERRHIADVLYIEKLGYNGQTPWGYTALESDIVRNTKSLYLVVYHNLEPIAFIGVRLENSDIHVTNIAVVPEWQQQGIGQKLFDLLSEVAKEEQVSTLSLEVRISNKKAQNLYKKLGFVALRIKKNYYHGDGEDAVDMSLTLEKSDEKHLGK</sequence>
<evidence type="ECO:0000313" key="7">
    <source>
        <dbReference type="Proteomes" id="UP000273326"/>
    </source>
</evidence>